<dbReference type="AlphaFoldDB" id="A0A1L9TVW5"/>
<dbReference type="RefSeq" id="XP_040707385.1">
    <property type="nucleotide sequence ID" value="XM_040851246.1"/>
</dbReference>
<keyword evidence="3" id="KW-1185">Reference proteome</keyword>
<evidence type="ECO:0000313" key="3">
    <source>
        <dbReference type="Proteomes" id="UP000184356"/>
    </source>
</evidence>
<protein>
    <submittedName>
        <fullName evidence="2">Uncharacterized protein</fullName>
    </submittedName>
</protein>
<evidence type="ECO:0000313" key="2">
    <source>
        <dbReference type="EMBL" id="OJJ63579.1"/>
    </source>
</evidence>
<gene>
    <name evidence="2" type="ORF">ASPSYDRAFT_83630</name>
</gene>
<feature type="region of interest" description="Disordered" evidence="1">
    <location>
        <begin position="26"/>
        <end position="101"/>
    </location>
</feature>
<evidence type="ECO:0000256" key="1">
    <source>
        <dbReference type="SAM" id="MobiDB-lite"/>
    </source>
</evidence>
<dbReference type="EMBL" id="KV878582">
    <property type="protein sequence ID" value="OJJ63579.1"/>
    <property type="molecule type" value="Genomic_DNA"/>
</dbReference>
<name>A0A1L9TVW5_9EURO</name>
<dbReference type="Proteomes" id="UP000184356">
    <property type="component" value="Unassembled WGS sequence"/>
</dbReference>
<proteinExistence type="predicted"/>
<organism evidence="2 3">
    <name type="scientific">Aspergillus sydowii CBS 593.65</name>
    <dbReference type="NCBI Taxonomy" id="1036612"/>
    <lineage>
        <taxon>Eukaryota</taxon>
        <taxon>Fungi</taxon>
        <taxon>Dikarya</taxon>
        <taxon>Ascomycota</taxon>
        <taxon>Pezizomycotina</taxon>
        <taxon>Eurotiomycetes</taxon>
        <taxon>Eurotiomycetidae</taxon>
        <taxon>Eurotiales</taxon>
        <taxon>Aspergillaceae</taxon>
        <taxon>Aspergillus</taxon>
        <taxon>Aspergillus subgen. Nidulantes</taxon>
    </lineage>
</organism>
<sequence length="160" mass="17421">MGFGRKLVYQSMKDAGQHALVASVFTHGGNRSDTTPASDKRFKQGTPDSRPMRAMHRGTSSESIDELAEGKRSRASSGQLPPANQRAGSNRVGAPKHATPTDDLTCKSFLKPTFYRRPPSSIAPIFVAMPAICSYYHRCTMAAAPFSHDFATMLFSLPEV</sequence>
<dbReference type="VEuPathDB" id="FungiDB:ASPSYDRAFT_83630"/>
<accession>A0A1L9TVW5</accession>
<dbReference type="GeneID" id="63767319"/>
<reference evidence="3" key="1">
    <citation type="journal article" date="2017" name="Genome Biol.">
        <title>Comparative genomics reveals high biological diversity and specific adaptations in the industrially and medically important fungal genus Aspergillus.</title>
        <authorList>
            <person name="de Vries R.P."/>
            <person name="Riley R."/>
            <person name="Wiebenga A."/>
            <person name="Aguilar-Osorio G."/>
            <person name="Amillis S."/>
            <person name="Uchima C.A."/>
            <person name="Anderluh G."/>
            <person name="Asadollahi M."/>
            <person name="Askin M."/>
            <person name="Barry K."/>
            <person name="Battaglia E."/>
            <person name="Bayram O."/>
            <person name="Benocci T."/>
            <person name="Braus-Stromeyer S.A."/>
            <person name="Caldana C."/>
            <person name="Canovas D."/>
            <person name="Cerqueira G.C."/>
            <person name="Chen F."/>
            <person name="Chen W."/>
            <person name="Choi C."/>
            <person name="Clum A."/>
            <person name="Dos Santos R.A."/>
            <person name="Damasio A.R."/>
            <person name="Diallinas G."/>
            <person name="Emri T."/>
            <person name="Fekete E."/>
            <person name="Flipphi M."/>
            <person name="Freyberg S."/>
            <person name="Gallo A."/>
            <person name="Gournas C."/>
            <person name="Habgood R."/>
            <person name="Hainaut M."/>
            <person name="Harispe M.L."/>
            <person name="Henrissat B."/>
            <person name="Hilden K.S."/>
            <person name="Hope R."/>
            <person name="Hossain A."/>
            <person name="Karabika E."/>
            <person name="Karaffa L."/>
            <person name="Karanyi Z."/>
            <person name="Krasevec N."/>
            <person name="Kuo A."/>
            <person name="Kusch H."/>
            <person name="LaButti K."/>
            <person name="Lagendijk E.L."/>
            <person name="Lapidus A."/>
            <person name="Levasseur A."/>
            <person name="Lindquist E."/>
            <person name="Lipzen A."/>
            <person name="Logrieco A.F."/>
            <person name="MacCabe A."/>
            <person name="Maekelae M.R."/>
            <person name="Malavazi I."/>
            <person name="Melin P."/>
            <person name="Meyer V."/>
            <person name="Mielnichuk N."/>
            <person name="Miskei M."/>
            <person name="Molnar A.P."/>
            <person name="Mule G."/>
            <person name="Ngan C.Y."/>
            <person name="Orejas M."/>
            <person name="Orosz E."/>
            <person name="Ouedraogo J.P."/>
            <person name="Overkamp K.M."/>
            <person name="Park H.-S."/>
            <person name="Perrone G."/>
            <person name="Piumi F."/>
            <person name="Punt P.J."/>
            <person name="Ram A.F."/>
            <person name="Ramon A."/>
            <person name="Rauscher S."/>
            <person name="Record E."/>
            <person name="Riano-Pachon D.M."/>
            <person name="Robert V."/>
            <person name="Roehrig J."/>
            <person name="Ruller R."/>
            <person name="Salamov A."/>
            <person name="Salih N.S."/>
            <person name="Samson R.A."/>
            <person name="Sandor E."/>
            <person name="Sanguinetti M."/>
            <person name="Schuetze T."/>
            <person name="Sepcic K."/>
            <person name="Shelest E."/>
            <person name="Sherlock G."/>
            <person name="Sophianopoulou V."/>
            <person name="Squina F.M."/>
            <person name="Sun H."/>
            <person name="Susca A."/>
            <person name="Todd R.B."/>
            <person name="Tsang A."/>
            <person name="Unkles S.E."/>
            <person name="van de Wiele N."/>
            <person name="van Rossen-Uffink D."/>
            <person name="Oliveira J.V."/>
            <person name="Vesth T.C."/>
            <person name="Visser J."/>
            <person name="Yu J.-H."/>
            <person name="Zhou M."/>
            <person name="Andersen M.R."/>
            <person name="Archer D.B."/>
            <person name="Baker S.E."/>
            <person name="Benoit I."/>
            <person name="Brakhage A.A."/>
            <person name="Braus G.H."/>
            <person name="Fischer R."/>
            <person name="Frisvad J.C."/>
            <person name="Goldman G.H."/>
            <person name="Houbraken J."/>
            <person name="Oakley B."/>
            <person name="Pocsi I."/>
            <person name="Scazzocchio C."/>
            <person name="Seiboth B."/>
            <person name="vanKuyk P.A."/>
            <person name="Wortman J."/>
            <person name="Dyer P.S."/>
            <person name="Grigoriev I.V."/>
        </authorList>
    </citation>
    <scope>NUCLEOTIDE SEQUENCE [LARGE SCALE GENOMIC DNA]</scope>
    <source>
        <strain evidence="3">CBS 593.65</strain>
    </source>
</reference>